<gene>
    <name evidence="4" type="ORF">ZEAMMB73_Zm00001d048352</name>
</gene>
<dbReference type="OMA" id="GQVCCFP"/>
<dbReference type="OrthoDB" id="694295at2759"/>
<name>K7VHF5_MAIZE</name>
<dbReference type="PANTHER" id="PTHR32295">
    <property type="entry name" value="IQ-DOMAIN 5-RELATED"/>
    <property type="match status" value="1"/>
</dbReference>
<dbReference type="STRING" id="4577.K7VHF5"/>
<dbReference type="InParanoid" id="K7VHF5"/>
<dbReference type="AlphaFoldDB" id="K7VHF5"/>
<sequence length="275" mass="29840">MVRARGLFCLVSPVRGDPADRRSSAACICCVGPHHKPSSGAPDADLSARLPLTGCCGADVRGRSSAARTPRTPCTPTARRLCGVRPRTPRRGQVCCFPAATVEPAGPEAAAAVARTPRTPTTQAQQGPGWRRRWLFRSARQAAAQMTPRFRGAGRDSAHAGNNNTSAYDARLPEAEAETETCSNDEYALLCREGFSREDVAAVTIQAYFRGHLARRAFMALKSLVRLQAVARGAFVRRQAEVAMQCMQAMARLHGRVRARRMLTTKPEAEQLLQS</sequence>
<evidence type="ECO:0000313" key="4">
    <source>
        <dbReference type="EMBL" id="AQL09477.1"/>
    </source>
</evidence>
<feature type="region of interest" description="Disordered" evidence="3">
    <location>
        <begin position="110"/>
        <end position="130"/>
    </location>
</feature>
<reference evidence="4" key="1">
    <citation type="submission" date="2015-12" db="EMBL/GenBank/DDBJ databases">
        <title>Update maize B73 reference genome by single molecule sequencing technologies.</title>
        <authorList>
            <consortium name="Maize Genome Sequencing Project"/>
            <person name="Ware D."/>
        </authorList>
    </citation>
    <scope>NUCLEOTIDE SEQUENCE</scope>
    <source>
        <tissue evidence="4">Seedling</tissue>
    </source>
</reference>
<proteinExistence type="inferred from homology"/>
<keyword evidence="1" id="KW-0112">Calmodulin-binding</keyword>
<protein>
    <submittedName>
        <fullName evidence="4">IQ-domain 20</fullName>
    </submittedName>
</protein>
<dbReference type="GO" id="GO:0005516">
    <property type="term" value="F:calmodulin binding"/>
    <property type="evidence" value="ECO:0007669"/>
    <property type="project" value="UniProtKB-KW"/>
</dbReference>
<accession>K7VHF5</accession>
<dbReference type="EMBL" id="CM000785">
    <property type="protein sequence ID" value="AQL09477.1"/>
    <property type="molecule type" value="Genomic_DNA"/>
</dbReference>
<organism evidence="4">
    <name type="scientific">Zea mays</name>
    <name type="common">Maize</name>
    <dbReference type="NCBI Taxonomy" id="4577"/>
    <lineage>
        <taxon>Eukaryota</taxon>
        <taxon>Viridiplantae</taxon>
        <taxon>Streptophyta</taxon>
        <taxon>Embryophyta</taxon>
        <taxon>Tracheophyta</taxon>
        <taxon>Spermatophyta</taxon>
        <taxon>Magnoliopsida</taxon>
        <taxon>Liliopsida</taxon>
        <taxon>Poales</taxon>
        <taxon>Poaceae</taxon>
        <taxon>PACMAD clade</taxon>
        <taxon>Panicoideae</taxon>
        <taxon>Andropogonodae</taxon>
        <taxon>Andropogoneae</taxon>
        <taxon>Tripsacinae</taxon>
        <taxon>Zea</taxon>
    </lineage>
</organism>
<dbReference type="eggNOG" id="ENOG502S4SI">
    <property type="taxonomic scope" value="Eukaryota"/>
</dbReference>
<evidence type="ECO:0000256" key="1">
    <source>
        <dbReference type="ARBA" id="ARBA00022860"/>
    </source>
</evidence>
<dbReference type="HOGENOM" id="CLU_935035_0_0_1"/>
<dbReference type="Gene3D" id="1.20.5.190">
    <property type="match status" value="1"/>
</dbReference>
<comment type="similarity">
    <text evidence="2">Belongs to the IQD family.</text>
</comment>
<dbReference type="InterPro" id="IPR000048">
    <property type="entry name" value="IQ_motif_EF-hand-BS"/>
</dbReference>
<dbReference type="PANTHER" id="PTHR32295:SF108">
    <property type="entry name" value="PROTEIN IQ-DOMAIN 20"/>
    <property type="match status" value="1"/>
</dbReference>
<evidence type="ECO:0000256" key="3">
    <source>
        <dbReference type="SAM" id="MobiDB-lite"/>
    </source>
</evidence>
<dbReference type="PaxDb" id="4577-GRMZM2G126802_P01"/>
<dbReference type="KEGG" id="zma:103639547"/>
<dbReference type="FunCoup" id="K7VHF5">
    <property type="interactions" value="1097"/>
</dbReference>
<evidence type="ECO:0000256" key="2">
    <source>
        <dbReference type="ARBA" id="ARBA00024341"/>
    </source>
</evidence>
<feature type="compositionally biased region" description="Low complexity" evidence="3">
    <location>
        <begin position="110"/>
        <end position="128"/>
    </location>
</feature>
<dbReference type="SMART" id="SM00015">
    <property type="entry name" value="IQ"/>
    <property type="match status" value="2"/>
</dbReference>
<dbReference type="Pfam" id="PF00612">
    <property type="entry name" value="IQ"/>
    <property type="match status" value="1"/>
</dbReference>
<dbReference type="PROSITE" id="PS50096">
    <property type="entry name" value="IQ"/>
    <property type="match status" value="2"/>
</dbReference>